<protein>
    <submittedName>
        <fullName evidence="2">Uncharacterized protein</fullName>
    </submittedName>
</protein>
<dbReference type="InterPro" id="IPR013083">
    <property type="entry name" value="Znf_RING/FYVE/PHD"/>
</dbReference>
<feature type="region of interest" description="Disordered" evidence="1">
    <location>
        <begin position="292"/>
        <end position="316"/>
    </location>
</feature>
<feature type="compositionally biased region" description="Basic and acidic residues" evidence="1">
    <location>
        <begin position="540"/>
        <end position="562"/>
    </location>
</feature>
<feature type="compositionally biased region" description="Polar residues" evidence="1">
    <location>
        <begin position="292"/>
        <end position="309"/>
    </location>
</feature>
<feature type="region of interest" description="Disordered" evidence="1">
    <location>
        <begin position="530"/>
        <end position="647"/>
    </location>
</feature>
<reference evidence="2 3" key="1">
    <citation type="submission" date="2014-06" db="EMBL/GenBank/DDBJ databases">
        <authorList>
            <person name="Swart Estienne"/>
        </authorList>
    </citation>
    <scope>NUCLEOTIDE SEQUENCE [LARGE SCALE GENOMIC DNA]</scope>
    <source>
        <strain evidence="2 3">130c</strain>
    </source>
</reference>
<feature type="compositionally biased region" description="Low complexity" evidence="1">
    <location>
        <begin position="11"/>
        <end position="21"/>
    </location>
</feature>
<gene>
    <name evidence="2" type="primary">Contig14410.g15354</name>
    <name evidence="2" type="ORF">STYLEM_19544</name>
</gene>
<name>A0A078B891_STYLE</name>
<accession>A0A078B891</accession>
<organism evidence="2 3">
    <name type="scientific">Stylonychia lemnae</name>
    <name type="common">Ciliate</name>
    <dbReference type="NCBI Taxonomy" id="5949"/>
    <lineage>
        <taxon>Eukaryota</taxon>
        <taxon>Sar</taxon>
        <taxon>Alveolata</taxon>
        <taxon>Ciliophora</taxon>
        <taxon>Intramacronucleata</taxon>
        <taxon>Spirotrichea</taxon>
        <taxon>Stichotrichia</taxon>
        <taxon>Sporadotrichida</taxon>
        <taxon>Oxytrichidae</taxon>
        <taxon>Stylonychinae</taxon>
        <taxon>Stylonychia</taxon>
    </lineage>
</organism>
<feature type="compositionally biased region" description="Basic and acidic residues" evidence="1">
    <location>
        <begin position="22"/>
        <end position="36"/>
    </location>
</feature>
<sequence>MNNQRDSSQINKPQQRNNDNQNRNKDTPDADKRDDQFTVIDPRVNGSLRVTIQSSLIWQSRAGSFRRANQEEKVKQYSCCMCNQLVNIRKAKRCLQCKKVLCLAHFNEFTSSDSAIEQSCPTCFNGEMLPILDLDTETQNLNDGLSFKCNLKCNRIMNYSQLLDKNFHSDCPNVKIQCKLCQSVMKQNQKIYHSVHCLNQLVQCPLCTVRIPRNRRKIHLMRECQNLPQKNDTDGQNLLKMLLEQDSYTQQHRDDGFLDQNEEFKGTDFHNLKLKMQSPYKSVVQSVNKLTPNQMSNNNQKNMDANSDQKSLKRTSQEITRDHNICIDCEMRVTYSEDKLCQVCQNKKRQCREPNKISDLDQRSNQIGKNDTDLETENFFQTLQKTQNEKKDQRIKDLEQQVSQMKEGRFDMINKGIKCILCQNPDEEEELTHLSYCVKCVEKLAQNQDECLFVFPLNGNKCVLKCSIQIDDDQVLQIEQQGNNNINKGQRNQNIEKKNGDLETNCHDRAVEINQQKKRSITSSSSLCSLSDLSRQNDGNNEKQKASNPIHEDREALSKENSKQQLIQDSKSDARTERMYVSSRDQPGQRKNSGQEKEIRPLLQQQQSNNQRVYPGWFQPSNIRDLPFNKNKQNGKVDSGLSSESDEDLIEDDKNQNMIVQQKKSNPQQEMIQARNYSYQNPANNNTSNMASEFGQLNQRAAENNPIIRYGSNNLRAFGDLQNLNKDKEERERSAFEDLI</sequence>
<feature type="region of interest" description="Disordered" evidence="1">
    <location>
        <begin position="1"/>
        <end position="38"/>
    </location>
</feature>
<keyword evidence="3" id="KW-1185">Reference proteome</keyword>
<dbReference type="Gene3D" id="3.30.40.10">
    <property type="entry name" value="Zinc/RING finger domain, C3HC4 (zinc finger)"/>
    <property type="match status" value="1"/>
</dbReference>
<evidence type="ECO:0000313" key="2">
    <source>
        <dbReference type="EMBL" id="CDW90401.1"/>
    </source>
</evidence>
<dbReference type="InParanoid" id="A0A078B891"/>
<proteinExistence type="predicted"/>
<dbReference type="AlphaFoldDB" id="A0A078B891"/>
<evidence type="ECO:0000313" key="3">
    <source>
        <dbReference type="Proteomes" id="UP000039865"/>
    </source>
</evidence>
<feature type="compositionally biased region" description="Polar residues" evidence="1">
    <location>
        <begin position="1"/>
        <end position="10"/>
    </location>
</feature>
<feature type="compositionally biased region" description="Polar residues" evidence="1">
    <location>
        <begin position="583"/>
        <end position="592"/>
    </location>
</feature>
<feature type="compositionally biased region" description="Polar residues" evidence="1">
    <location>
        <begin position="603"/>
        <end position="612"/>
    </location>
</feature>
<dbReference type="EMBL" id="CCKQ01018434">
    <property type="protein sequence ID" value="CDW90401.1"/>
    <property type="molecule type" value="Genomic_DNA"/>
</dbReference>
<evidence type="ECO:0000256" key="1">
    <source>
        <dbReference type="SAM" id="MobiDB-lite"/>
    </source>
</evidence>
<dbReference type="Proteomes" id="UP000039865">
    <property type="component" value="Unassembled WGS sequence"/>
</dbReference>